<dbReference type="PANTHER" id="PTHR12461:SF99">
    <property type="entry name" value="BIFUNCTIONAL PEPTIDASE AND (3S)-LYSYL HYDROXYLASE JMJD7"/>
    <property type="match status" value="1"/>
</dbReference>
<dbReference type="InterPro" id="IPR003347">
    <property type="entry name" value="JmjC_dom"/>
</dbReference>
<evidence type="ECO:0000313" key="2">
    <source>
        <dbReference type="EMBL" id="KAF2670408.1"/>
    </source>
</evidence>
<dbReference type="PANTHER" id="PTHR12461">
    <property type="entry name" value="HYPOXIA-INDUCIBLE FACTOR 1 ALPHA INHIBITOR-RELATED"/>
    <property type="match status" value="1"/>
</dbReference>
<dbReference type="InterPro" id="IPR014710">
    <property type="entry name" value="RmlC-like_jellyroll"/>
</dbReference>
<dbReference type="PROSITE" id="PS51184">
    <property type="entry name" value="JMJC"/>
    <property type="match status" value="1"/>
</dbReference>
<gene>
    <name evidence="2" type="ORF">BT63DRAFT_237395</name>
</gene>
<protein>
    <submittedName>
        <fullName evidence="2">Clavaminate synthase-like protein</fullName>
    </submittedName>
</protein>
<feature type="domain" description="JmjC" evidence="1">
    <location>
        <begin position="139"/>
        <end position="332"/>
    </location>
</feature>
<dbReference type="EMBL" id="MU004234">
    <property type="protein sequence ID" value="KAF2670408.1"/>
    <property type="molecule type" value="Genomic_DNA"/>
</dbReference>
<dbReference type="SMART" id="SM00558">
    <property type="entry name" value="JmjC"/>
    <property type="match status" value="1"/>
</dbReference>
<keyword evidence="3" id="KW-1185">Reference proteome</keyword>
<dbReference type="InterPro" id="IPR041667">
    <property type="entry name" value="Cupin_8"/>
</dbReference>
<evidence type="ECO:0000259" key="1">
    <source>
        <dbReference type="PROSITE" id="PS51184"/>
    </source>
</evidence>
<proteinExistence type="predicted"/>
<dbReference type="Gene3D" id="2.60.120.10">
    <property type="entry name" value="Jelly Rolls"/>
    <property type="match status" value="1"/>
</dbReference>
<accession>A0A6A6UH40</accession>
<dbReference type="Pfam" id="PF13621">
    <property type="entry name" value="Cupin_8"/>
    <property type="match status" value="1"/>
</dbReference>
<sequence>MDRDTNPQNESSKSLNSAIKDLLRDYNDLNSSTIDELPTEPSPLEFHRYVAQNRPFVIRNAAKSFSAYDRWSASYLTKTLANSPVCVAVTPLGNADAPLRQENGDIWLVKPHETTLPFNEAFDLIRDGTGKNTVYLQSQDGNLKDEYAALAEDVPPDIPWARVALGRGPDAVNVWIGNERSKTALHKDPYENVYVQVRGAKRFTLLPPVAVAGVGERLLKGARYVPKQDATEGLGVEEVGLEARLDGDGASVPFPTWDPDGVTEVGEEGGLRELCRPVRVRLGEGDMLYLPALWFHQVEQECGNEEFCCAVNYWYDMEYSGSFYALAVFARNVANAAIGGTMGENEQ</sequence>
<name>A0A6A6UH40_9PEZI</name>
<evidence type="ECO:0000313" key="3">
    <source>
        <dbReference type="Proteomes" id="UP000799302"/>
    </source>
</evidence>
<dbReference type="AlphaFoldDB" id="A0A6A6UH40"/>
<organism evidence="2 3">
    <name type="scientific">Microthyrium microscopicum</name>
    <dbReference type="NCBI Taxonomy" id="703497"/>
    <lineage>
        <taxon>Eukaryota</taxon>
        <taxon>Fungi</taxon>
        <taxon>Dikarya</taxon>
        <taxon>Ascomycota</taxon>
        <taxon>Pezizomycotina</taxon>
        <taxon>Dothideomycetes</taxon>
        <taxon>Dothideomycetes incertae sedis</taxon>
        <taxon>Microthyriales</taxon>
        <taxon>Microthyriaceae</taxon>
        <taxon>Microthyrium</taxon>
    </lineage>
</organism>
<reference evidence="2" key="1">
    <citation type="journal article" date="2020" name="Stud. Mycol.">
        <title>101 Dothideomycetes genomes: a test case for predicting lifestyles and emergence of pathogens.</title>
        <authorList>
            <person name="Haridas S."/>
            <person name="Albert R."/>
            <person name="Binder M."/>
            <person name="Bloem J."/>
            <person name="Labutti K."/>
            <person name="Salamov A."/>
            <person name="Andreopoulos B."/>
            <person name="Baker S."/>
            <person name="Barry K."/>
            <person name="Bills G."/>
            <person name="Bluhm B."/>
            <person name="Cannon C."/>
            <person name="Castanera R."/>
            <person name="Culley D."/>
            <person name="Daum C."/>
            <person name="Ezra D."/>
            <person name="Gonzalez J."/>
            <person name="Henrissat B."/>
            <person name="Kuo A."/>
            <person name="Liang C."/>
            <person name="Lipzen A."/>
            <person name="Lutzoni F."/>
            <person name="Magnuson J."/>
            <person name="Mondo S."/>
            <person name="Nolan M."/>
            <person name="Ohm R."/>
            <person name="Pangilinan J."/>
            <person name="Park H.-J."/>
            <person name="Ramirez L."/>
            <person name="Alfaro M."/>
            <person name="Sun H."/>
            <person name="Tritt A."/>
            <person name="Yoshinaga Y."/>
            <person name="Zwiers L.-H."/>
            <person name="Turgeon B."/>
            <person name="Goodwin S."/>
            <person name="Spatafora J."/>
            <person name="Crous P."/>
            <person name="Grigoriev I."/>
        </authorList>
    </citation>
    <scope>NUCLEOTIDE SEQUENCE</scope>
    <source>
        <strain evidence="2">CBS 115976</strain>
    </source>
</reference>
<dbReference type="Proteomes" id="UP000799302">
    <property type="component" value="Unassembled WGS sequence"/>
</dbReference>
<dbReference type="SUPFAM" id="SSF51197">
    <property type="entry name" value="Clavaminate synthase-like"/>
    <property type="match status" value="1"/>
</dbReference>
<dbReference type="OrthoDB" id="415358at2759"/>